<keyword evidence="4 8" id="KW-0812">Transmembrane</keyword>
<feature type="region of interest" description="Disordered" evidence="7">
    <location>
        <begin position="21"/>
        <end position="99"/>
    </location>
</feature>
<gene>
    <name evidence="9" type="ORF">D6D20_01090</name>
</gene>
<feature type="region of interest" description="Disordered" evidence="7">
    <location>
        <begin position="599"/>
        <end position="623"/>
    </location>
</feature>
<feature type="transmembrane region" description="Helical" evidence="8">
    <location>
        <begin position="378"/>
        <end position="400"/>
    </location>
</feature>
<feature type="transmembrane region" description="Helical" evidence="8">
    <location>
        <begin position="553"/>
        <end position="573"/>
    </location>
</feature>
<evidence type="ECO:0000256" key="5">
    <source>
        <dbReference type="ARBA" id="ARBA00022989"/>
    </source>
</evidence>
<dbReference type="PRINTS" id="PR00783">
    <property type="entry name" value="MINTRINSICP"/>
</dbReference>
<feature type="transmembrane region" description="Helical" evidence="8">
    <location>
        <begin position="502"/>
        <end position="519"/>
    </location>
</feature>
<evidence type="ECO:0000256" key="4">
    <source>
        <dbReference type="ARBA" id="ARBA00022692"/>
    </source>
</evidence>
<dbReference type="AlphaFoldDB" id="A0A4S8ZKY2"/>
<feature type="transmembrane region" description="Helical" evidence="8">
    <location>
        <begin position="412"/>
        <end position="430"/>
    </location>
</feature>
<evidence type="ECO:0000256" key="8">
    <source>
        <dbReference type="SAM" id="Phobius"/>
    </source>
</evidence>
<feature type="region of interest" description="Disordered" evidence="7">
    <location>
        <begin position="159"/>
        <end position="247"/>
    </location>
</feature>
<feature type="compositionally biased region" description="Basic and acidic residues" evidence="7">
    <location>
        <begin position="200"/>
        <end position="209"/>
    </location>
</feature>
<dbReference type="SUPFAM" id="SSF81338">
    <property type="entry name" value="Aquaporin-like"/>
    <property type="match status" value="1"/>
</dbReference>
<organism evidence="9 10">
    <name type="scientific">Aureobasidium pullulans</name>
    <name type="common">Black yeast</name>
    <name type="synonym">Pullularia pullulans</name>
    <dbReference type="NCBI Taxonomy" id="5580"/>
    <lineage>
        <taxon>Eukaryota</taxon>
        <taxon>Fungi</taxon>
        <taxon>Dikarya</taxon>
        <taxon>Ascomycota</taxon>
        <taxon>Pezizomycotina</taxon>
        <taxon>Dothideomycetes</taxon>
        <taxon>Dothideomycetidae</taxon>
        <taxon>Dothideales</taxon>
        <taxon>Saccotheciaceae</taxon>
        <taxon>Aureobasidium</taxon>
    </lineage>
</organism>
<feature type="compositionally biased region" description="Polar residues" evidence="7">
    <location>
        <begin position="161"/>
        <end position="175"/>
    </location>
</feature>
<sequence>MIVMDRPSVDRGRRLRSGLMLNKSSVQQQENLDVQSPGPDNNNNEEPPPNPVVNRARTWNLADSSPSAGVRRRGTTTSFRPRNRSLARRASGTSFGNEEPFSLAGPQDIVAVAHQHTPYVDPGYAQLNPAYAQPMHARPVWSLAKPLPRVVRPGMVPTASELDSVNNQPGDTQITEGDVEQGPEPTLRLDRVSSKLQAVRTERERRFVEGRSGSKRTTRTRADSQSSVHSQNQQQLRRENSAQQGSTVDVLPDVAEELEPTDHEQFPAYEENFDPTTAYRPTYEFDDSFSAKTALDDVPEDDDLTLNNDNLEDEVYNAHTHWSVLRHRFRQELAEFLAVVVQLTLGFCSDLAITVGGAPANNAIFASLAWGFATMTGIYIAGGPSGAHLNPVVTIVLYIFRGFPKRQMGGYFLAQILGAFVAGFISYGVYKTQIDAYIAAPSAGTTTTETTQNILNAFVTNLRSSNVTLATGYFNEFVATAGLAITVLALGDDTNTPPGAGMTALILGFVITVLLQAFGTNTGAALNPTRDLGPRLALWCVGFTRDQLFAGTWWLYGPFLACIPGGIVGAALYDVCIFTGGESPVNYPRKRIWRAGHKAKKKWSRRLRPWKKGKGKKVEEQKT</sequence>
<comment type="subcellular location">
    <subcellularLocation>
        <location evidence="1">Membrane</location>
        <topology evidence="1">Multi-pass membrane protein</topology>
    </subcellularLocation>
</comment>
<dbReference type="Gene3D" id="1.20.1080.10">
    <property type="entry name" value="Glycerol uptake facilitator protein"/>
    <property type="match status" value="1"/>
</dbReference>
<comment type="similarity">
    <text evidence="2">Belongs to the MIP/aquaporin (TC 1.A.8) family.</text>
</comment>
<evidence type="ECO:0000256" key="7">
    <source>
        <dbReference type="SAM" id="MobiDB-lite"/>
    </source>
</evidence>
<name>A0A4S8ZKY2_AURPU</name>
<feature type="transmembrane region" description="Helical" evidence="8">
    <location>
        <begin position="472"/>
        <end position="490"/>
    </location>
</feature>
<keyword evidence="5 8" id="KW-1133">Transmembrane helix</keyword>
<dbReference type="Proteomes" id="UP000310421">
    <property type="component" value="Unassembled WGS sequence"/>
</dbReference>
<evidence type="ECO:0000256" key="2">
    <source>
        <dbReference type="ARBA" id="ARBA00006175"/>
    </source>
</evidence>
<dbReference type="InterPro" id="IPR023271">
    <property type="entry name" value="Aquaporin-like"/>
</dbReference>
<dbReference type="PANTHER" id="PTHR43829:SF24">
    <property type="entry name" value="MIP AQUAPORIN (EUROFUNG)"/>
    <property type="match status" value="1"/>
</dbReference>
<evidence type="ECO:0000256" key="6">
    <source>
        <dbReference type="ARBA" id="ARBA00023136"/>
    </source>
</evidence>
<dbReference type="GO" id="GO:0015254">
    <property type="term" value="F:glycerol channel activity"/>
    <property type="evidence" value="ECO:0007669"/>
    <property type="project" value="TreeGrafter"/>
</dbReference>
<feature type="compositionally biased region" description="Low complexity" evidence="7">
    <location>
        <begin position="224"/>
        <end position="235"/>
    </location>
</feature>
<dbReference type="Pfam" id="PF00230">
    <property type="entry name" value="MIP"/>
    <property type="match status" value="1"/>
</dbReference>
<dbReference type="CDD" id="cd00333">
    <property type="entry name" value="MIP"/>
    <property type="match status" value="1"/>
</dbReference>
<evidence type="ECO:0000313" key="9">
    <source>
        <dbReference type="EMBL" id="THW66686.1"/>
    </source>
</evidence>
<dbReference type="GO" id="GO:0005886">
    <property type="term" value="C:plasma membrane"/>
    <property type="evidence" value="ECO:0007669"/>
    <property type="project" value="TreeGrafter"/>
</dbReference>
<dbReference type="EMBL" id="QZAN01000006">
    <property type="protein sequence ID" value="THW66686.1"/>
    <property type="molecule type" value="Genomic_DNA"/>
</dbReference>
<feature type="transmembrane region" description="Helical" evidence="8">
    <location>
        <begin position="336"/>
        <end position="358"/>
    </location>
</feature>
<comment type="caution">
    <text evidence="9">The sequence shown here is derived from an EMBL/GenBank/DDBJ whole genome shotgun (WGS) entry which is preliminary data.</text>
</comment>
<proteinExistence type="inferred from homology"/>
<feature type="compositionally biased region" description="Polar residues" evidence="7">
    <location>
        <begin position="22"/>
        <end position="34"/>
    </location>
</feature>
<evidence type="ECO:0000313" key="10">
    <source>
        <dbReference type="Proteomes" id="UP000310421"/>
    </source>
</evidence>
<keyword evidence="6 8" id="KW-0472">Membrane</keyword>
<protein>
    <submittedName>
        <fullName evidence="9">Aquaporin-like protein</fullName>
    </submittedName>
</protein>
<evidence type="ECO:0000256" key="3">
    <source>
        <dbReference type="ARBA" id="ARBA00022448"/>
    </source>
</evidence>
<dbReference type="InterPro" id="IPR050363">
    <property type="entry name" value="MIP/Aquaporin"/>
</dbReference>
<dbReference type="InterPro" id="IPR000425">
    <property type="entry name" value="MIP"/>
</dbReference>
<dbReference type="PANTHER" id="PTHR43829">
    <property type="entry name" value="AQUAPORIN OR AQUAGLYCEROPORIN RELATED"/>
    <property type="match status" value="1"/>
</dbReference>
<keyword evidence="3" id="KW-0813">Transport</keyword>
<reference evidence="9 10" key="1">
    <citation type="submission" date="2018-10" db="EMBL/GenBank/DDBJ databases">
        <title>Fifty Aureobasidium pullulans genomes reveal a recombining polyextremotolerant generalist.</title>
        <authorList>
            <person name="Gostincar C."/>
            <person name="Turk M."/>
            <person name="Zajc J."/>
            <person name="Gunde-Cimerman N."/>
        </authorList>
    </citation>
    <scope>NUCLEOTIDE SEQUENCE [LARGE SCALE GENOMIC DNA]</scope>
    <source>
        <strain evidence="9 10">EXF-10751</strain>
    </source>
</reference>
<evidence type="ECO:0000256" key="1">
    <source>
        <dbReference type="ARBA" id="ARBA00004141"/>
    </source>
</evidence>
<dbReference type="GO" id="GO:0015250">
    <property type="term" value="F:water channel activity"/>
    <property type="evidence" value="ECO:0007669"/>
    <property type="project" value="TreeGrafter"/>
</dbReference>
<feature type="compositionally biased region" description="Basic residues" evidence="7">
    <location>
        <begin position="599"/>
        <end position="615"/>
    </location>
</feature>
<accession>A0A4S8ZKY2</accession>